<feature type="active site" description="Charge relay system" evidence="6">
    <location>
        <position position="257"/>
    </location>
</feature>
<evidence type="ECO:0000313" key="9">
    <source>
        <dbReference type="Proteomes" id="UP000064243"/>
    </source>
</evidence>
<proteinExistence type="inferred from homology"/>
<feature type="active site" description="Charge relay system" evidence="6">
    <location>
        <position position="148"/>
    </location>
</feature>
<dbReference type="GO" id="GO:0018738">
    <property type="term" value="F:S-formylglutathione hydrolase activity"/>
    <property type="evidence" value="ECO:0007669"/>
    <property type="project" value="UniProtKB-UniRule"/>
</dbReference>
<evidence type="ECO:0000256" key="1">
    <source>
        <dbReference type="ARBA" id="ARBA00005622"/>
    </source>
</evidence>
<dbReference type="Gene3D" id="3.40.50.1820">
    <property type="entry name" value="alpha/beta hydrolase"/>
    <property type="match status" value="1"/>
</dbReference>
<dbReference type="EMBL" id="LDUG01000048">
    <property type="protein sequence ID" value="KVW93413.1"/>
    <property type="molecule type" value="Genomic_DNA"/>
</dbReference>
<evidence type="ECO:0000256" key="6">
    <source>
        <dbReference type="PIRSR" id="PIRSR614186-1"/>
    </source>
</evidence>
<feature type="active site" description="Charge relay system" evidence="6">
    <location>
        <position position="224"/>
    </location>
</feature>
<comment type="caution">
    <text evidence="8">The sequence shown here is derived from an EMBL/GenBank/DDBJ whole genome shotgun (WGS) entry which is preliminary data.</text>
</comment>
<dbReference type="Pfam" id="PF00756">
    <property type="entry name" value="Esterase"/>
    <property type="match status" value="1"/>
</dbReference>
<dbReference type="PANTHER" id="PTHR10061">
    <property type="entry name" value="S-FORMYLGLUTATHIONE HYDROLASE"/>
    <property type="match status" value="1"/>
</dbReference>
<dbReference type="PATRIC" id="fig|36861.3.peg.2809"/>
<name>A0A106BJ26_THIDE</name>
<keyword evidence="9" id="KW-1185">Reference proteome</keyword>
<evidence type="ECO:0000256" key="4">
    <source>
        <dbReference type="ARBA" id="ARBA00047590"/>
    </source>
</evidence>
<sequence>MMRQVERIKEFGGWLERWQHESETCHCTMTFSVYLPPQAATQKLPVVFWLSGLTCTDDNVRVKAGAQRYCAELGLILVMPDTSPRGGDVPDVPERYDLGQGAGFYVNATQAPWSTHYQMYDYVTRELPALVEASFPVIPGRRAISGHSMGGHGALICALKNPGMYASVSAFAPICNPVVSSWGQGCFGAYLGDDKNAWEAWDATCLIKVGAPLPSALIDHGTADEFLAEQLFPQNLQAACTARGIPLTLRMQDGYDHSYHFIATFIGEHLAFHARAMAS</sequence>
<dbReference type="GO" id="GO:0046294">
    <property type="term" value="P:formaldehyde catabolic process"/>
    <property type="evidence" value="ECO:0007669"/>
    <property type="project" value="InterPro"/>
</dbReference>
<evidence type="ECO:0000256" key="3">
    <source>
        <dbReference type="ARBA" id="ARBA00022801"/>
    </source>
</evidence>
<accession>A0A106BJ26</accession>
<evidence type="ECO:0000256" key="2">
    <source>
        <dbReference type="ARBA" id="ARBA00022487"/>
    </source>
</evidence>
<evidence type="ECO:0000256" key="5">
    <source>
        <dbReference type="NCBIfam" id="TIGR02821"/>
    </source>
</evidence>
<comment type="function">
    <text evidence="7">Serine hydrolase involved in the detoxification of formaldehyde.</text>
</comment>
<keyword evidence="3 7" id="KW-0378">Hydrolase</keyword>
<keyword evidence="2 7" id="KW-0719">Serine esterase</keyword>
<evidence type="ECO:0000256" key="7">
    <source>
        <dbReference type="RuleBase" id="RU363068"/>
    </source>
</evidence>
<dbReference type="NCBIfam" id="TIGR02821">
    <property type="entry name" value="fghA_ester_D"/>
    <property type="match status" value="1"/>
</dbReference>
<evidence type="ECO:0000313" key="8">
    <source>
        <dbReference type="EMBL" id="KVW93413.1"/>
    </source>
</evidence>
<dbReference type="OrthoDB" id="9782200at2"/>
<dbReference type="PANTHER" id="PTHR10061:SF1">
    <property type="entry name" value="S-FORMYLGLUTATHIONE HYDROLASE YEIG"/>
    <property type="match status" value="1"/>
</dbReference>
<dbReference type="SUPFAM" id="SSF53474">
    <property type="entry name" value="alpha/beta-Hydrolases"/>
    <property type="match status" value="1"/>
</dbReference>
<reference evidence="8 9" key="1">
    <citation type="journal article" date="2015" name="Appl. Environ. Microbiol.">
        <title>Aerobic and Anaerobic Thiosulfate Oxidation by a Cold-Adapted, Subglacial Chemoautotroph.</title>
        <authorList>
            <person name="Harrold Z.R."/>
            <person name="Skidmore M.L."/>
            <person name="Hamilton T.L."/>
            <person name="Desch L."/>
            <person name="Amada K."/>
            <person name="van Gelder W."/>
            <person name="Glover K."/>
            <person name="Roden E.E."/>
            <person name="Boyd E.S."/>
        </authorList>
    </citation>
    <scope>NUCLEOTIDE SEQUENCE [LARGE SCALE GENOMIC DNA]</scope>
    <source>
        <strain evidence="8 9">RG</strain>
    </source>
</reference>
<comment type="catalytic activity">
    <reaction evidence="4 7">
        <text>S-formylglutathione + H2O = formate + glutathione + H(+)</text>
        <dbReference type="Rhea" id="RHEA:14961"/>
        <dbReference type="ChEBI" id="CHEBI:15377"/>
        <dbReference type="ChEBI" id="CHEBI:15378"/>
        <dbReference type="ChEBI" id="CHEBI:15740"/>
        <dbReference type="ChEBI" id="CHEBI:57688"/>
        <dbReference type="ChEBI" id="CHEBI:57925"/>
        <dbReference type="EC" id="3.1.2.12"/>
    </reaction>
</comment>
<organism evidence="8 9">
    <name type="scientific">Thiobacillus denitrificans</name>
    <dbReference type="NCBI Taxonomy" id="36861"/>
    <lineage>
        <taxon>Bacteria</taxon>
        <taxon>Pseudomonadati</taxon>
        <taxon>Pseudomonadota</taxon>
        <taxon>Betaproteobacteria</taxon>
        <taxon>Nitrosomonadales</taxon>
        <taxon>Thiobacillaceae</taxon>
        <taxon>Thiobacillus</taxon>
    </lineage>
</organism>
<dbReference type="GO" id="GO:0052689">
    <property type="term" value="F:carboxylic ester hydrolase activity"/>
    <property type="evidence" value="ECO:0007669"/>
    <property type="project" value="UniProtKB-KW"/>
</dbReference>
<dbReference type="AlphaFoldDB" id="A0A106BJ26"/>
<dbReference type="FunFam" id="3.40.50.1820:FF:000002">
    <property type="entry name" value="S-formylglutathione hydrolase"/>
    <property type="match status" value="1"/>
</dbReference>
<comment type="similarity">
    <text evidence="1 7">Belongs to the esterase D family.</text>
</comment>
<dbReference type="Proteomes" id="UP000064243">
    <property type="component" value="Unassembled WGS sequence"/>
</dbReference>
<dbReference type="InterPro" id="IPR014186">
    <property type="entry name" value="S-formylglutathione_hydrol"/>
</dbReference>
<dbReference type="GO" id="GO:0005829">
    <property type="term" value="C:cytosol"/>
    <property type="evidence" value="ECO:0007669"/>
    <property type="project" value="TreeGrafter"/>
</dbReference>
<dbReference type="EC" id="3.1.2.12" evidence="5 7"/>
<gene>
    <name evidence="8" type="ORF">ABW22_14930</name>
</gene>
<dbReference type="InterPro" id="IPR029058">
    <property type="entry name" value="AB_hydrolase_fold"/>
</dbReference>
<dbReference type="InterPro" id="IPR000801">
    <property type="entry name" value="Esterase-like"/>
</dbReference>
<protein>
    <recommendedName>
        <fullName evidence="5 7">S-formylglutathione hydrolase</fullName>
        <ecNumber evidence="5 7">3.1.2.12</ecNumber>
    </recommendedName>
</protein>